<protein>
    <submittedName>
        <fullName evidence="2">Uncharacterized protein</fullName>
    </submittedName>
</protein>
<gene>
    <name evidence="2" type="ORF">MCOS_LOCUS6052</name>
</gene>
<keyword evidence="3" id="KW-1185">Reference proteome</keyword>
<sequence length="426" mass="44932">MLALSGKEENDEDNDSEKEYAEKFETFASQLKLLNERTHPDVLEVKPTITRKLRRRTPEVPSSIVGSSIIGGGSKFGYWGDIQLYSAPWSPAAFSATALKTSTELPPSPCPPTGAAADPTDETPSANIVSAASTSCNIFGSLGVSVEDGNCLVGHLIASMNASAGGNGHGEVGTLSTSGALFAQAALPNSLSCIGGANSSSASVAAVAAAIVPSLTGFTGVQTPKRRKQLNSQPFTQLSLLLPETDIYSDLTLIHSFSSITFATELAESRRPLAVQKSTDSMGRAPRPRTLPALEAQVPTLLEVMKLPLEGGSTPKIEGNHTEALTTTTITTNRAPWRALVVPLSGLMTVVFTLDSPVCVYFLPTFSSYQQGTPVYLESHGCSGTVVAVGAQGVSIKRNSDTGIMRITVQQLKHGRYVLAPLKQRQ</sequence>
<organism evidence="2 3">
    <name type="scientific">Mesocestoides corti</name>
    <name type="common">Flatworm</name>
    <dbReference type="NCBI Taxonomy" id="53468"/>
    <lineage>
        <taxon>Eukaryota</taxon>
        <taxon>Metazoa</taxon>
        <taxon>Spiralia</taxon>
        <taxon>Lophotrochozoa</taxon>
        <taxon>Platyhelminthes</taxon>
        <taxon>Cestoda</taxon>
        <taxon>Eucestoda</taxon>
        <taxon>Cyclophyllidea</taxon>
        <taxon>Mesocestoididae</taxon>
        <taxon>Mesocestoides</taxon>
    </lineage>
</organism>
<dbReference type="EMBL" id="UXSR01005231">
    <property type="protein sequence ID" value="VDD80049.1"/>
    <property type="molecule type" value="Genomic_DNA"/>
</dbReference>
<evidence type="ECO:0000313" key="2">
    <source>
        <dbReference type="EMBL" id="VDD80049.1"/>
    </source>
</evidence>
<feature type="region of interest" description="Disordered" evidence="1">
    <location>
        <begin position="102"/>
        <end position="125"/>
    </location>
</feature>
<feature type="region of interest" description="Disordered" evidence="1">
    <location>
        <begin position="1"/>
        <end position="21"/>
    </location>
</feature>
<dbReference type="OrthoDB" id="70376at2759"/>
<dbReference type="Proteomes" id="UP000267029">
    <property type="component" value="Unassembled WGS sequence"/>
</dbReference>
<proteinExistence type="predicted"/>
<accession>A0A158QUC5</accession>
<evidence type="ECO:0000256" key="1">
    <source>
        <dbReference type="SAM" id="MobiDB-lite"/>
    </source>
</evidence>
<name>A0A158QUC5_MESCO</name>
<dbReference type="AlphaFoldDB" id="A0A158QUC5"/>
<evidence type="ECO:0000313" key="3">
    <source>
        <dbReference type="Proteomes" id="UP000267029"/>
    </source>
</evidence>
<reference evidence="2 3" key="1">
    <citation type="submission" date="2018-10" db="EMBL/GenBank/DDBJ databases">
        <authorList>
            <consortium name="Pathogen Informatics"/>
        </authorList>
    </citation>
    <scope>NUCLEOTIDE SEQUENCE [LARGE SCALE GENOMIC DNA]</scope>
</reference>